<organism evidence="1 2">
    <name type="scientific">Streptomyces pratisoli</name>
    <dbReference type="NCBI Taxonomy" id="3139917"/>
    <lineage>
        <taxon>Bacteria</taxon>
        <taxon>Bacillati</taxon>
        <taxon>Actinomycetota</taxon>
        <taxon>Actinomycetes</taxon>
        <taxon>Kitasatosporales</taxon>
        <taxon>Streptomycetaceae</taxon>
        <taxon>Streptomyces</taxon>
    </lineage>
</organism>
<dbReference type="EMBL" id="JBBKAI010000002">
    <property type="protein sequence ID" value="MEJ8657378.1"/>
    <property type="molecule type" value="Genomic_DNA"/>
</dbReference>
<proteinExistence type="predicted"/>
<accession>A0ACC6QGK2</accession>
<evidence type="ECO:0000313" key="1">
    <source>
        <dbReference type="EMBL" id="MEJ8657378.1"/>
    </source>
</evidence>
<evidence type="ECO:0000313" key="2">
    <source>
        <dbReference type="Proteomes" id="UP001375539"/>
    </source>
</evidence>
<comment type="caution">
    <text evidence="1">The sequence shown here is derived from an EMBL/GenBank/DDBJ whole genome shotgun (WGS) entry which is preliminary data.</text>
</comment>
<sequence>MEAALVGLAGTTVGAVTGFAGAWLAQRGQVRIQQEQRAHAEQVRWLDDKKGLYRDLLITLYGWHDSLASILRGEDDGKLSEHRSAAYKWIVEASLIADDEVRSAVSEVHHALLRVQPVVFEGTSATDEWPLEAVEGGLSALEDALRAELAMPGRVGARPRLGRR</sequence>
<protein>
    <submittedName>
        <fullName evidence="1">Uncharacterized protein</fullName>
    </submittedName>
</protein>
<gene>
    <name evidence="1" type="ORF">WKI58_12730</name>
</gene>
<keyword evidence="2" id="KW-1185">Reference proteome</keyword>
<dbReference type="Proteomes" id="UP001375539">
    <property type="component" value="Unassembled WGS sequence"/>
</dbReference>
<name>A0ACC6QGK2_9ACTN</name>
<reference evidence="1" key="1">
    <citation type="submission" date="2024-03" db="EMBL/GenBank/DDBJ databases">
        <title>Novel Streptomyces species of biotechnological and ecological value are a feature of Machair soil.</title>
        <authorList>
            <person name="Prole J.R."/>
            <person name="Goodfellow M."/>
            <person name="Allenby N."/>
            <person name="Ward A.C."/>
        </authorList>
    </citation>
    <scope>NUCLEOTIDE SEQUENCE</scope>
    <source>
        <strain evidence="1">MS1.AVA.4</strain>
    </source>
</reference>